<evidence type="ECO:0000313" key="2">
    <source>
        <dbReference type="EMBL" id="CAK9862767.1"/>
    </source>
</evidence>
<feature type="compositionally biased region" description="Polar residues" evidence="1">
    <location>
        <begin position="825"/>
        <end position="844"/>
    </location>
</feature>
<name>A0ABP1AJQ7_9BRYO</name>
<feature type="compositionally biased region" description="Basic and acidic residues" evidence="1">
    <location>
        <begin position="561"/>
        <end position="570"/>
    </location>
</feature>
<evidence type="ECO:0000313" key="3">
    <source>
        <dbReference type="Proteomes" id="UP001497522"/>
    </source>
</evidence>
<reference evidence="2" key="1">
    <citation type="submission" date="2024-03" db="EMBL/GenBank/DDBJ databases">
        <authorList>
            <consortium name="ELIXIR-Norway"/>
            <consortium name="Elixir Norway"/>
        </authorList>
    </citation>
    <scope>NUCLEOTIDE SEQUENCE</scope>
</reference>
<accession>A0ABP1AJQ7</accession>
<feature type="compositionally biased region" description="Polar residues" evidence="1">
    <location>
        <begin position="173"/>
        <end position="183"/>
    </location>
</feature>
<dbReference type="Proteomes" id="UP001497522">
    <property type="component" value="Chromosome 13"/>
</dbReference>
<feature type="compositionally biased region" description="Basic and acidic residues" evidence="1">
    <location>
        <begin position="251"/>
        <end position="267"/>
    </location>
</feature>
<feature type="region of interest" description="Disordered" evidence="1">
    <location>
        <begin position="431"/>
        <end position="476"/>
    </location>
</feature>
<dbReference type="EMBL" id="OZ023714">
    <property type="protein sequence ID" value="CAK9862767.1"/>
    <property type="molecule type" value="Genomic_DNA"/>
</dbReference>
<protein>
    <submittedName>
        <fullName evidence="2">Uncharacterized protein</fullName>
    </submittedName>
</protein>
<sequence length="864" mass="94088">MAGPLRWWPPLPSPTAFICSPPPSCHHHRSQPPAATYSRLRAAAQVPTSGSKRQFAAASKAMAAGVAAGVLLLCSPVWGAEGGGGGTDAMHSYYSAAAASDLAVSAVASNSSVESILAHQLARRFREMSDEELAGVLEQLLHASKSFPSSVEDQAVDGKVELDQRLQEDSERGSTVTRTWSGRQENEGTHSKSTVEESLEATHTKVKSGSDGPLSLQGKASAGQKGGADLSSIPQNEKRRIVEDITGAAEQKADGRESRPEKESNDERDLAALLWEELQKRSEASSGAVQRSVETKMKSDIWDRMNFGPRTLLLAGAFRDPKIVAAIVGGLVANGLLIVGGWSFLASRNIDRPSKQDEVLMEASGNDSETSQGNPVKSIKILDQGAAFFKSILRGSPNGGGQQTSMGRRKGLQPGESTNILDSAENKQAVGTTLSGGSQDGQQLSSRGGISRPDILEGKGGQAAVLSSPMKRGGSQFTDDINVLNKVNLEPAIRGSNSEPSAEMELDNDTFPWIKSYRRNTELEDSGYRYATGRLASPFVDAIIPGDRSWSDRSPLTALKNEGKNSRTRELASNIKPSVETSTATTQDNLYSSQQRQGPSIYYNKDQAQMARNKSYDAPMSPTQVSDNRTLQSMDDQVTTISDPVQYSEVKSDEKFTSRIGSKQDANETEKVRVDFWAKTNEDVLNGRAHNSSRQVDTTIEGERDSNKEEPEIRQDWFNHNGSLWVQDSDGVYLRQPTEMDSQISKSLGQHINSHSVQIHKGQKGTGSDSVNNSEIMDLKSTSEDDAFTRKDKSTNGSVFDYRLLRLHQGDDNDSSEMPRRAQRKNNVNVVSFSEKQRPSSLIERTSPLYYGTREQGHQQNKSD</sequence>
<keyword evidence="3" id="KW-1185">Reference proteome</keyword>
<proteinExistence type="predicted"/>
<feature type="region of interest" description="Disordered" evidence="1">
    <location>
        <begin position="690"/>
        <end position="710"/>
    </location>
</feature>
<feature type="compositionally biased region" description="Basic and acidic residues" evidence="1">
    <location>
        <begin position="701"/>
        <end position="710"/>
    </location>
</feature>
<feature type="region of interest" description="Disordered" evidence="1">
    <location>
        <begin position="393"/>
        <end position="419"/>
    </location>
</feature>
<feature type="region of interest" description="Disordered" evidence="1">
    <location>
        <begin position="554"/>
        <end position="601"/>
    </location>
</feature>
<feature type="region of interest" description="Disordered" evidence="1">
    <location>
        <begin position="166"/>
        <end position="267"/>
    </location>
</feature>
<organism evidence="2 3">
    <name type="scientific">Sphagnum jensenii</name>
    <dbReference type="NCBI Taxonomy" id="128206"/>
    <lineage>
        <taxon>Eukaryota</taxon>
        <taxon>Viridiplantae</taxon>
        <taxon>Streptophyta</taxon>
        <taxon>Embryophyta</taxon>
        <taxon>Bryophyta</taxon>
        <taxon>Sphagnophytina</taxon>
        <taxon>Sphagnopsida</taxon>
        <taxon>Sphagnales</taxon>
        <taxon>Sphagnaceae</taxon>
        <taxon>Sphagnum</taxon>
    </lineage>
</organism>
<feature type="compositionally biased region" description="Basic and acidic residues" evidence="1">
    <location>
        <begin position="855"/>
        <end position="864"/>
    </location>
</feature>
<feature type="compositionally biased region" description="Low complexity" evidence="1">
    <location>
        <begin position="431"/>
        <end position="449"/>
    </location>
</feature>
<feature type="compositionally biased region" description="Polar residues" evidence="1">
    <location>
        <begin position="575"/>
        <end position="598"/>
    </location>
</feature>
<feature type="compositionally biased region" description="Basic and acidic residues" evidence="1">
    <location>
        <begin position="184"/>
        <end position="203"/>
    </location>
</feature>
<gene>
    <name evidence="2" type="ORF">CSSPJE1EN2_LOCUS5762</name>
</gene>
<evidence type="ECO:0000256" key="1">
    <source>
        <dbReference type="SAM" id="MobiDB-lite"/>
    </source>
</evidence>
<feature type="region of interest" description="Disordered" evidence="1">
    <location>
        <begin position="810"/>
        <end position="864"/>
    </location>
</feature>